<dbReference type="EMBL" id="MNPL01024733">
    <property type="protein sequence ID" value="OQR68432.1"/>
    <property type="molecule type" value="Genomic_DNA"/>
</dbReference>
<dbReference type="InterPro" id="IPR050062">
    <property type="entry name" value="Pro-tRNA_synthetase"/>
</dbReference>
<proteinExistence type="predicted"/>
<dbReference type="Gene3D" id="3.30.930.10">
    <property type="entry name" value="Bira Bifunctional Protein, Domain 2"/>
    <property type="match status" value="1"/>
</dbReference>
<sequence length="220" mass="25009">MERSRFTLIWYSHRSLTRSSKFLVLPTLSRNAKVERVDQAYITTGAIQPAGAAATFTLLPLAQKILERITHIIDEELTAIDAQKVSFPSLSSSKTWRTTGRWDSYGPVLFRLEDRAKAPLCLGPTHEETVTQCVATIGAADITPKLPLKLYQTNWKYRDEPRPKQGLMRAREFLMNDMYSFHASEADCRATYDQVTEAYHRIFSRFGLPFVRATAVSGEM</sequence>
<keyword evidence="2 10" id="KW-0436">Ligase</keyword>
<evidence type="ECO:0000256" key="8">
    <source>
        <dbReference type="ARBA" id="ARBA00047671"/>
    </source>
</evidence>
<dbReference type="GO" id="GO:0005739">
    <property type="term" value="C:mitochondrion"/>
    <property type="evidence" value="ECO:0007669"/>
    <property type="project" value="TreeGrafter"/>
</dbReference>
<evidence type="ECO:0000256" key="6">
    <source>
        <dbReference type="ARBA" id="ARBA00023146"/>
    </source>
</evidence>
<dbReference type="InterPro" id="IPR045864">
    <property type="entry name" value="aa-tRNA-synth_II/BPL/LPL"/>
</dbReference>
<dbReference type="STRING" id="418985.A0A1V9X571"/>
<dbReference type="OrthoDB" id="10267474at2759"/>
<reference evidence="10 11" key="1">
    <citation type="journal article" date="2017" name="Gigascience">
        <title>Draft genome of the honey bee ectoparasitic mite, Tropilaelaps mercedesae, is shaped by the parasitic life history.</title>
        <authorList>
            <person name="Dong X."/>
            <person name="Armstrong S.D."/>
            <person name="Xia D."/>
            <person name="Makepeace B.L."/>
            <person name="Darby A.C."/>
            <person name="Kadowaki T."/>
        </authorList>
    </citation>
    <scope>NUCLEOTIDE SEQUENCE [LARGE SCALE GENOMIC DNA]</scope>
    <source>
        <strain evidence="10">Wuxi-XJTLU</strain>
    </source>
</reference>
<keyword evidence="3" id="KW-0547">Nucleotide-binding</keyword>
<comment type="catalytic activity">
    <reaction evidence="8">
        <text>tRNA(Pro) + L-proline + ATP = L-prolyl-tRNA(Pro) + AMP + diphosphate</text>
        <dbReference type="Rhea" id="RHEA:14305"/>
        <dbReference type="Rhea" id="RHEA-COMP:9700"/>
        <dbReference type="Rhea" id="RHEA-COMP:9702"/>
        <dbReference type="ChEBI" id="CHEBI:30616"/>
        <dbReference type="ChEBI" id="CHEBI:33019"/>
        <dbReference type="ChEBI" id="CHEBI:60039"/>
        <dbReference type="ChEBI" id="CHEBI:78442"/>
        <dbReference type="ChEBI" id="CHEBI:78532"/>
        <dbReference type="ChEBI" id="CHEBI:456215"/>
        <dbReference type="EC" id="6.1.1.15"/>
    </reaction>
</comment>
<evidence type="ECO:0000259" key="9">
    <source>
        <dbReference type="PROSITE" id="PS50862"/>
    </source>
</evidence>
<evidence type="ECO:0000256" key="5">
    <source>
        <dbReference type="ARBA" id="ARBA00022917"/>
    </source>
</evidence>
<dbReference type="Proteomes" id="UP000192247">
    <property type="component" value="Unassembled WGS sequence"/>
</dbReference>
<evidence type="ECO:0000256" key="1">
    <source>
        <dbReference type="ARBA" id="ARBA00012831"/>
    </source>
</evidence>
<evidence type="ECO:0000256" key="7">
    <source>
        <dbReference type="ARBA" id="ARBA00029731"/>
    </source>
</evidence>
<feature type="non-terminal residue" evidence="10">
    <location>
        <position position="220"/>
    </location>
</feature>
<dbReference type="PRINTS" id="PR01046">
    <property type="entry name" value="TRNASYNTHPRO"/>
</dbReference>
<dbReference type="InParanoid" id="A0A1V9X571"/>
<dbReference type="Pfam" id="PF00587">
    <property type="entry name" value="tRNA-synt_2b"/>
    <property type="match status" value="1"/>
</dbReference>
<dbReference type="InterPro" id="IPR002314">
    <property type="entry name" value="aa-tRNA-synt_IIb"/>
</dbReference>
<dbReference type="InterPro" id="IPR006195">
    <property type="entry name" value="aa-tRNA-synth_II"/>
</dbReference>
<dbReference type="GO" id="GO:0006433">
    <property type="term" value="P:prolyl-tRNA aminoacylation"/>
    <property type="evidence" value="ECO:0007669"/>
    <property type="project" value="InterPro"/>
</dbReference>
<keyword evidence="11" id="KW-1185">Reference proteome</keyword>
<feature type="domain" description="Aminoacyl-transfer RNA synthetases class-II family profile" evidence="9">
    <location>
        <begin position="64"/>
        <end position="220"/>
    </location>
</feature>
<keyword evidence="4" id="KW-0067">ATP-binding</keyword>
<organism evidence="10 11">
    <name type="scientific">Tropilaelaps mercedesae</name>
    <dbReference type="NCBI Taxonomy" id="418985"/>
    <lineage>
        <taxon>Eukaryota</taxon>
        <taxon>Metazoa</taxon>
        <taxon>Ecdysozoa</taxon>
        <taxon>Arthropoda</taxon>
        <taxon>Chelicerata</taxon>
        <taxon>Arachnida</taxon>
        <taxon>Acari</taxon>
        <taxon>Parasitiformes</taxon>
        <taxon>Mesostigmata</taxon>
        <taxon>Gamasina</taxon>
        <taxon>Dermanyssoidea</taxon>
        <taxon>Laelapidae</taxon>
        <taxon>Tropilaelaps</taxon>
    </lineage>
</organism>
<dbReference type="InterPro" id="IPR002316">
    <property type="entry name" value="Pro-tRNA-ligase_IIa"/>
</dbReference>
<evidence type="ECO:0000313" key="10">
    <source>
        <dbReference type="EMBL" id="OQR68432.1"/>
    </source>
</evidence>
<dbReference type="GO" id="GO:0004827">
    <property type="term" value="F:proline-tRNA ligase activity"/>
    <property type="evidence" value="ECO:0007669"/>
    <property type="project" value="UniProtKB-EC"/>
</dbReference>
<dbReference type="GO" id="GO:0005524">
    <property type="term" value="F:ATP binding"/>
    <property type="evidence" value="ECO:0007669"/>
    <property type="project" value="UniProtKB-KW"/>
</dbReference>
<dbReference type="PANTHER" id="PTHR42753:SF2">
    <property type="entry name" value="PROLINE--TRNA LIGASE"/>
    <property type="match status" value="1"/>
</dbReference>
<accession>A0A1V9X571</accession>
<dbReference type="AlphaFoldDB" id="A0A1V9X571"/>
<evidence type="ECO:0000256" key="3">
    <source>
        <dbReference type="ARBA" id="ARBA00022741"/>
    </source>
</evidence>
<keyword evidence="6" id="KW-0030">Aminoacyl-tRNA synthetase</keyword>
<comment type="caution">
    <text evidence="10">The sequence shown here is derived from an EMBL/GenBank/DDBJ whole genome shotgun (WGS) entry which is preliminary data.</text>
</comment>
<evidence type="ECO:0000256" key="2">
    <source>
        <dbReference type="ARBA" id="ARBA00022598"/>
    </source>
</evidence>
<dbReference type="PROSITE" id="PS50862">
    <property type="entry name" value="AA_TRNA_LIGASE_II"/>
    <property type="match status" value="1"/>
</dbReference>
<protein>
    <recommendedName>
        <fullName evidence="1">proline--tRNA ligase</fullName>
        <ecNumber evidence="1">6.1.1.15</ecNumber>
    </recommendedName>
    <alternativeName>
        <fullName evidence="7">Prolyl-tRNA synthetase</fullName>
    </alternativeName>
</protein>
<evidence type="ECO:0000256" key="4">
    <source>
        <dbReference type="ARBA" id="ARBA00022840"/>
    </source>
</evidence>
<evidence type="ECO:0000313" key="11">
    <source>
        <dbReference type="Proteomes" id="UP000192247"/>
    </source>
</evidence>
<name>A0A1V9X571_9ACAR</name>
<dbReference type="SUPFAM" id="SSF55681">
    <property type="entry name" value="Class II aaRS and biotin synthetases"/>
    <property type="match status" value="1"/>
</dbReference>
<dbReference type="PANTHER" id="PTHR42753">
    <property type="entry name" value="MITOCHONDRIAL RIBOSOME PROTEIN L39/PROLYL-TRNA LIGASE FAMILY MEMBER"/>
    <property type="match status" value="1"/>
</dbReference>
<keyword evidence="5" id="KW-0648">Protein biosynthesis</keyword>
<dbReference type="EC" id="6.1.1.15" evidence="1"/>
<gene>
    <name evidence="10" type="ORF">BIW11_12918</name>
</gene>